<dbReference type="Proteomes" id="UP001247805">
    <property type="component" value="Unassembled WGS sequence"/>
</dbReference>
<dbReference type="InterPro" id="IPR032260">
    <property type="entry name" value="DUF5060"/>
</dbReference>
<evidence type="ECO:0000259" key="3">
    <source>
        <dbReference type="Pfam" id="PF16586"/>
    </source>
</evidence>
<dbReference type="InterPro" id="IPR024749">
    <property type="entry name" value="Collagen-bd_put"/>
</dbReference>
<protein>
    <submittedName>
        <fullName evidence="4">DUF5060 domain-containing protein</fullName>
    </submittedName>
</protein>
<keyword evidence="1" id="KW-0732">Signal</keyword>
<evidence type="ECO:0000259" key="2">
    <source>
        <dbReference type="Pfam" id="PF12904"/>
    </source>
</evidence>
<feature type="signal peptide" evidence="1">
    <location>
        <begin position="1"/>
        <end position="23"/>
    </location>
</feature>
<feature type="domain" description="DUF5060" evidence="3">
    <location>
        <begin position="202"/>
        <end position="286"/>
    </location>
</feature>
<accession>A0ABU3SYK8</accession>
<reference evidence="4 5" key="1">
    <citation type="submission" date="2023-10" db="EMBL/GenBank/DDBJ databases">
        <title>Glaciecola aquimarina strain GGW-M5 nov., isolated from a coastal seawater.</title>
        <authorList>
            <person name="Bayburt H."/>
            <person name="Kim J.M."/>
            <person name="Choi B.J."/>
            <person name="Jeon C.O."/>
        </authorList>
    </citation>
    <scope>NUCLEOTIDE SEQUENCE [LARGE SCALE GENOMIC DNA]</scope>
    <source>
        <strain evidence="4 5">KCTC 32108</strain>
    </source>
</reference>
<gene>
    <name evidence="4" type="ORF">RS130_14800</name>
</gene>
<organism evidence="4 5">
    <name type="scientific">Paraglaciecola aquimarina</name>
    <dbReference type="NCBI Taxonomy" id="1235557"/>
    <lineage>
        <taxon>Bacteria</taxon>
        <taxon>Pseudomonadati</taxon>
        <taxon>Pseudomonadota</taxon>
        <taxon>Gammaproteobacteria</taxon>
        <taxon>Alteromonadales</taxon>
        <taxon>Alteromonadaceae</taxon>
        <taxon>Paraglaciecola</taxon>
    </lineage>
</organism>
<feature type="domain" description="Putative collagen-binding" evidence="2">
    <location>
        <begin position="712"/>
        <end position="791"/>
    </location>
</feature>
<name>A0ABU3SYK8_9ALTE</name>
<evidence type="ECO:0000313" key="5">
    <source>
        <dbReference type="Proteomes" id="UP001247805"/>
    </source>
</evidence>
<comment type="caution">
    <text evidence="4">The sequence shown here is derived from an EMBL/GenBank/DDBJ whole genome shotgun (WGS) entry which is preliminary data.</text>
</comment>
<dbReference type="RefSeq" id="WP_316026562.1">
    <property type="nucleotide sequence ID" value="NZ_JAWDIO010000002.1"/>
</dbReference>
<evidence type="ECO:0000256" key="1">
    <source>
        <dbReference type="SAM" id="SignalP"/>
    </source>
</evidence>
<dbReference type="Pfam" id="PF16586">
    <property type="entry name" value="DUF5060"/>
    <property type="match status" value="1"/>
</dbReference>
<dbReference type="Pfam" id="PF12904">
    <property type="entry name" value="Collagen_bind_2"/>
    <property type="match status" value="1"/>
</dbReference>
<feature type="chain" id="PRO_5046118297" evidence="1">
    <location>
        <begin position="24"/>
        <end position="794"/>
    </location>
</feature>
<evidence type="ECO:0000313" key="4">
    <source>
        <dbReference type="EMBL" id="MDU0355002.1"/>
    </source>
</evidence>
<sequence>MKRLLVSCTQALLLTLLSNSGIAQQSKAVIDANVLMLEGSGFYKREGMIGFRVEDGKTRGEVTSTVPMGNGRFDISLHTAGDKNGQSTYTVKVGDSVIGKFIAPKTEQNIDTSSSFVAHFKRVEVNEGEKFSVIVENASHNGKDFSRGLWSKLVFSAIDYDPSKAKSNVSALRLQEEIEAGPALVTPRQQDGDGAVVISGEQKQWHDVVLTMDGPFAYEQDVEPNPFLDYRMSVTFAHESGVPTYTVPGYFATDGNAAESSAESGIKWRAHLSPDKAGLWSYRISFVKGENASVTPSVGEYVYPYQGKYGTFKVAKTDKKGKDFRAKGRLEYVGGHYLRHAGSGEYFLKAGPDAPETMLAYADIDNTFGVKPNLAIKTWQPHAQDAKSGDPTWQGGKGKNLLGAFNYLASKGLNAFSFLTYNAAGDGDNIWPYVERNGKFHFDTSKLDQWGRLFSHAQELGLYLHFKLQENESDDNRKGKGVTLIKESLDGGLLGIERKLYLRELIARYAHHLALNWNIGEENTQSYEEQRDMAEYILNLDPYDHHTVIHSFPNQQEKVYLSLLGPQSVLTGASLQNSWKYAHQKTLLWVEQSRAAGKPWVVANDEQNPAGMGVPPDPGYKGFDGWAEDREMKYNLHDIRKKTLWGNLMAGGAGVEYYFGYRLLENDLVAEDFRSRDKSWDYAGIAVKFFAEHDIPFHRMRNMDQLASVTDKANQPYVFANEGEVYLVYLHAAHSTTLDLSLDKGTFGVKWFNPRTGGMMEKGTVDSVTAGGMVDLGQPKTERKEDWLAVLRKD</sequence>
<dbReference type="Gene3D" id="2.60.40.10">
    <property type="entry name" value="Immunoglobulins"/>
    <property type="match status" value="1"/>
</dbReference>
<dbReference type="Gene3D" id="3.20.20.80">
    <property type="entry name" value="Glycosidases"/>
    <property type="match status" value="1"/>
</dbReference>
<dbReference type="InterPro" id="IPR013783">
    <property type="entry name" value="Ig-like_fold"/>
</dbReference>
<proteinExistence type="predicted"/>
<dbReference type="EMBL" id="JAWDIO010000002">
    <property type="protein sequence ID" value="MDU0355002.1"/>
    <property type="molecule type" value="Genomic_DNA"/>
</dbReference>
<keyword evidence="5" id="KW-1185">Reference proteome</keyword>